<dbReference type="Pfam" id="PF01027">
    <property type="entry name" value="Bax1-I"/>
    <property type="match status" value="1"/>
</dbReference>
<reference evidence="7" key="1">
    <citation type="journal article" date="2016" name="Nature">
        <title>The genome of the seagrass Zostera marina reveals angiosperm adaptation to the sea.</title>
        <authorList>
            <person name="Olsen J.L."/>
            <person name="Rouze P."/>
            <person name="Verhelst B."/>
            <person name="Lin Y.-C."/>
            <person name="Bayer T."/>
            <person name="Collen J."/>
            <person name="Dattolo E."/>
            <person name="De Paoli E."/>
            <person name="Dittami S."/>
            <person name="Maumus F."/>
            <person name="Michel G."/>
            <person name="Kersting A."/>
            <person name="Lauritano C."/>
            <person name="Lohaus R."/>
            <person name="Toepel M."/>
            <person name="Tonon T."/>
            <person name="Vanneste K."/>
            <person name="Amirebrahimi M."/>
            <person name="Brakel J."/>
            <person name="Bostroem C."/>
            <person name="Chovatia M."/>
            <person name="Grimwood J."/>
            <person name="Jenkins J.W."/>
            <person name="Jueterbock A."/>
            <person name="Mraz A."/>
            <person name="Stam W.T."/>
            <person name="Tice H."/>
            <person name="Bornberg-Bauer E."/>
            <person name="Green P.J."/>
            <person name="Pearson G.A."/>
            <person name="Procaccini G."/>
            <person name="Duarte C.M."/>
            <person name="Schmutz J."/>
            <person name="Reusch T.B.H."/>
            <person name="Van de Peer Y."/>
        </authorList>
    </citation>
    <scope>NUCLEOTIDE SEQUENCE [LARGE SCALE GENOMIC DNA]</scope>
    <source>
        <strain evidence="7">cv. Finnish</strain>
    </source>
</reference>
<feature type="transmembrane region" description="Helical" evidence="5">
    <location>
        <begin position="163"/>
        <end position="183"/>
    </location>
</feature>
<feature type="transmembrane region" description="Helical" evidence="5">
    <location>
        <begin position="219"/>
        <end position="241"/>
    </location>
</feature>
<feature type="transmembrane region" description="Helical" evidence="5">
    <location>
        <begin position="190"/>
        <end position="207"/>
    </location>
</feature>
<evidence type="ECO:0000256" key="4">
    <source>
        <dbReference type="ARBA" id="ARBA00023136"/>
    </source>
</evidence>
<keyword evidence="3 5" id="KW-1133">Transmembrane helix</keyword>
<feature type="transmembrane region" description="Helical" evidence="5">
    <location>
        <begin position="40"/>
        <end position="64"/>
    </location>
</feature>
<dbReference type="GO" id="GO:0030968">
    <property type="term" value="P:endoplasmic reticulum unfolded protein response"/>
    <property type="evidence" value="ECO:0000318"/>
    <property type="project" value="GO_Central"/>
</dbReference>
<dbReference type="PANTHER" id="PTHR23291">
    <property type="entry name" value="BAX INHIBITOR-RELATED"/>
    <property type="match status" value="1"/>
</dbReference>
<keyword evidence="4 5" id="KW-0472">Membrane</keyword>
<evidence type="ECO:0000256" key="1">
    <source>
        <dbReference type="ARBA" id="ARBA00004141"/>
    </source>
</evidence>
<comment type="caution">
    <text evidence="6">The sequence shown here is derived from an EMBL/GenBank/DDBJ whole genome shotgun (WGS) entry which is preliminary data.</text>
</comment>
<protein>
    <submittedName>
        <fullName evidence="6">Putative Transmembrane BAX inhibitor motif-containing protein</fullName>
    </submittedName>
</protein>
<feature type="transmembrane region" description="Helical" evidence="5">
    <location>
        <begin position="76"/>
        <end position="95"/>
    </location>
</feature>
<dbReference type="EMBL" id="LFYR01002228">
    <property type="protein sequence ID" value="KMZ55966.1"/>
    <property type="molecule type" value="Genomic_DNA"/>
</dbReference>
<evidence type="ECO:0000256" key="2">
    <source>
        <dbReference type="ARBA" id="ARBA00022692"/>
    </source>
</evidence>
<dbReference type="GO" id="GO:0016020">
    <property type="term" value="C:membrane"/>
    <property type="evidence" value="ECO:0000318"/>
    <property type="project" value="GO_Central"/>
</dbReference>
<accession>A0A0K9NGR4</accession>
<evidence type="ECO:0000313" key="7">
    <source>
        <dbReference type="Proteomes" id="UP000036987"/>
    </source>
</evidence>
<organism evidence="6 7">
    <name type="scientific">Zostera marina</name>
    <name type="common">Eelgrass</name>
    <dbReference type="NCBI Taxonomy" id="29655"/>
    <lineage>
        <taxon>Eukaryota</taxon>
        <taxon>Viridiplantae</taxon>
        <taxon>Streptophyta</taxon>
        <taxon>Embryophyta</taxon>
        <taxon>Tracheophyta</taxon>
        <taxon>Spermatophyta</taxon>
        <taxon>Magnoliopsida</taxon>
        <taxon>Liliopsida</taxon>
        <taxon>Zosteraceae</taxon>
        <taxon>Zostera</taxon>
    </lineage>
</organism>
<dbReference type="AlphaFoldDB" id="A0A0K9NGR4"/>
<sequence length="245" mass="27555">MWSNYGKNGGSDLEYGGRAGLLYPTMEESPELRWSFIRKIYSILTIQLILTAIVATIVVTVKPITVFFNTTTSGHVLYIVLIIFPIIVLCPLFAYRNRHPVNYILLAFFTVGISFMVGIPCAFTSGKIILEAVILTAAVVVSLTLYTFWAVRRGTDFSFLEPFLFSALIVLLLFGFIQVFFPLGKISQMIYGGLGAIIFSGYIIYDTNNLIKRFSYDDYIWAAVSLYLDIINLFLALLNILRATD</sequence>
<gene>
    <name evidence="6" type="ORF">ZOSMA_9G00690</name>
</gene>
<dbReference type="GO" id="GO:0005262">
    <property type="term" value="F:calcium channel activity"/>
    <property type="evidence" value="ECO:0000318"/>
    <property type="project" value="GO_Central"/>
</dbReference>
<evidence type="ECO:0000256" key="5">
    <source>
        <dbReference type="RuleBase" id="RU004379"/>
    </source>
</evidence>
<comment type="subcellular location">
    <subcellularLocation>
        <location evidence="1">Membrane</location>
        <topology evidence="1">Multi-pass membrane protein</topology>
    </subcellularLocation>
</comment>
<dbReference type="PANTHER" id="PTHR23291:SF31">
    <property type="entry name" value="PROTEIN LIFEGUARD 4"/>
    <property type="match status" value="1"/>
</dbReference>
<feature type="transmembrane region" description="Helical" evidence="5">
    <location>
        <begin position="128"/>
        <end position="151"/>
    </location>
</feature>
<dbReference type="OMA" id="FMHGKII"/>
<dbReference type="STRING" id="29655.A0A0K9NGR4"/>
<comment type="similarity">
    <text evidence="5">Belongs to the BI1 family.</text>
</comment>
<dbReference type="InterPro" id="IPR006214">
    <property type="entry name" value="Bax_inhibitor_1-related"/>
</dbReference>
<keyword evidence="7" id="KW-1185">Reference proteome</keyword>
<dbReference type="OrthoDB" id="7933078at2759"/>
<feature type="transmembrane region" description="Helical" evidence="5">
    <location>
        <begin position="101"/>
        <end position="121"/>
    </location>
</feature>
<dbReference type="Proteomes" id="UP000036987">
    <property type="component" value="Unassembled WGS sequence"/>
</dbReference>
<evidence type="ECO:0000313" key="6">
    <source>
        <dbReference type="EMBL" id="KMZ55966.1"/>
    </source>
</evidence>
<name>A0A0K9NGR4_ZOSMR</name>
<proteinExistence type="inferred from homology"/>
<keyword evidence="2 5" id="KW-0812">Transmembrane</keyword>
<evidence type="ECO:0000256" key="3">
    <source>
        <dbReference type="ARBA" id="ARBA00022989"/>
    </source>
</evidence>